<gene>
    <name evidence="5" type="ORF">HFQ381_LOCUS19312</name>
    <name evidence="4" type="ORF">KIK155_LOCUS1761</name>
    <name evidence="3" type="ORF">LUA448_LOCUS2696</name>
    <name evidence="2" type="ORF">TIS948_LOCUS1602</name>
    <name evidence="7" type="ORF">TOA249_LOCUS19646</name>
    <name evidence="6" type="ORF">UJA718_LOCUS22437</name>
</gene>
<dbReference type="Proteomes" id="UP000663851">
    <property type="component" value="Unassembled WGS sequence"/>
</dbReference>
<dbReference type="InterPro" id="IPR033379">
    <property type="entry name" value="Acid_Pase_AS"/>
</dbReference>
<organism evidence="2 8">
    <name type="scientific">Rotaria socialis</name>
    <dbReference type="NCBI Taxonomy" id="392032"/>
    <lineage>
        <taxon>Eukaryota</taxon>
        <taxon>Metazoa</taxon>
        <taxon>Spiralia</taxon>
        <taxon>Gnathifera</taxon>
        <taxon>Rotifera</taxon>
        <taxon>Eurotatoria</taxon>
        <taxon>Bdelloidea</taxon>
        <taxon>Philodinida</taxon>
        <taxon>Philodinidae</taxon>
        <taxon>Rotaria</taxon>
    </lineage>
</organism>
<dbReference type="Proteomes" id="UP000663865">
    <property type="component" value="Unassembled WGS sequence"/>
</dbReference>
<dbReference type="PANTHER" id="PTHR11567">
    <property type="entry name" value="ACID PHOSPHATASE-RELATED"/>
    <property type="match status" value="1"/>
</dbReference>
<reference evidence="2" key="1">
    <citation type="submission" date="2021-02" db="EMBL/GenBank/DDBJ databases">
        <authorList>
            <person name="Nowell W R."/>
        </authorList>
    </citation>
    <scope>NUCLEOTIDE SEQUENCE</scope>
</reference>
<dbReference type="Proteomes" id="UP000663838">
    <property type="component" value="Unassembled WGS sequence"/>
</dbReference>
<evidence type="ECO:0000313" key="7">
    <source>
        <dbReference type="EMBL" id="CAF4740730.1"/>
    </source>
</evidence>
<dbReference type="Proteomes" id="UP000663833">
    <property type="component" value="Unassembled WGS sequence"/>
</dbReference>
<evidence type="ECO:0000313" key="9">
    <source>
        <dbReference type="Proteomes" id="UP000663873"/>
    </source>
</evidence>
<evidence type="ECO:0000313" key="2">
    <source>
        <dbReference type="EMBL" id="CAF3003857.1"/>
    </source>
</evidence>
<evidence type="ECO:0000313" key="6">
    <source>
        <dbReference type="EMBL" id="CAF4445924.1"/>
    </source>
</evidence>
<dbReference type="Proteomes" id="UP000663825">
    <property type="component" value="Unassembled WGS sequence"/>
</dbReference>
<proteinExistence type="inferred from homology"/>
<dbReference type="OrthoDB" id="10257284at2759"/>
<dbReference type="InterPro" id="IPR050645">
    <property type="entry name" value="Histidine_acid_phosphatase"/>
</dbReference>
<dbReference type="EMBL" id="CAJOBP010004617">
    <property type="protein sequence ID" value="CAF4445924.1"/>
    <property type="molecule type" value="Genomic_DNA"/>
</dbReference>
<dbReference type="InterPro" id="IPR000560">
    <property type="entry name" value="His_Pase_clade-2"/>
</dbReference>
<dbReference type="SUPFAM" id="SSF53254">
    <property type="entry name" value="Phosphoglycerate mutase-like"/>
    <property type="match status" value="1"/>
</dbReference>
<evidence type="ECO:0000313" key="4">
    <source>
        <dbReference type="EMBL" id="CAF3332084.1"/>
    </source>
</evidence>
<evidence type="ECO:0000313" key="3">
    <source>
        <dbReference type="EMBL" id="CAF3209629.1"/>
    </source>
</evidence>
<evidence type="ECO:0000256" key="1">
    <source>
        <dbReference type="ARBA" id="ARBA00005375"/>
    </source>
</evidence>
<dbReference type="EMBL" id="CAJNYD010000073">
    <property type="protein sequence ID" value="CAF3209629.1"/>
    <property type="molecule type" value="Genomic_DNA"/>
</dbReference>
<dbReference type="InterPro" id="IPR029033">
    <property type="entry name" value="His_PPase_superfam"/>
</dbReference>
<sequence length="397" mass="46676">MPSTLTEDNRDKLKLIGAQIFFRHGARTPLNMLPNLDEVIYDKELHLDRYKPADYQIKMLLKDGEKTISEHAFIGKDNVRKLNGGIAYCGQLTAIGEKQVYDVGKKIRQNLIIKEKLLPKIYDPHLIYARSTYIDRTIHSARCFLAGLFADDDNNQTIQANCPFEIEIHSWIHEILYPNPRIYPLLEKRLKPNQLHNLLDIEDELKKARKDFLDHINLIEYEHGFIELYDDIKSREAHGFPVPNRLKQLSMKFDEYSAQEYFLTGTHEQSTLTKELFVKTTVGLMLNLIKENFDRLQNDLLTKKNDETCYKFYVYATHDTSIASMKLAFDLFDMIWPSYASYILIKLYSSIDDPTQIFVHLTFDDKEQIIPWINDYFCPYHIFIDHLKNQIDDRVIP</sequence>
<accession>A0A817KX71</accession>
<protein>
    <submittedName>
        <fullName evidence="2">Uncharacterized protein</fullName>
    </submittedName>
</protein>
<dbReference type="EMBL" id="CAJOBS010001549">
    <property type="protein sequence ID" value="CAF4740730.1"/>
    <property type="molecule type" value="Genomic_DNA"/>
</dbReference>
<evidence type="ECO:0000313" key="8">
    <source>
        <dbReference type="Proteomes" id="UP000663825"/>
    </source>
</evidence>
<keyword evidence="9" id="KW-1185">Reference proteome</keyword>
<dbReference type="Proteomes" id="UP000663873">
    <property type="component" value="Unassembled WGS sequence"/>
</dbReference>
<comment type="similarity">
    <text evidence="1">Belongs to the histidine acid phosphatase family.</text>
</comment>
<dbReference type="PANTHER" id="PTHR11567:SF202">
    <property type="entry name" value="LYSOPHOSPHATIDIC ACID PHOSPHATASE TYPE 6"/>
    <property type="match status" value="1"/>
</dbReference>
<dbReference type="PROSITE" id="PS00778">
    <property type="entry name" value="HIS_ACID_PHOSPHAT_2"/>
    <property type="match status" value="1"/>
</dbReference>
<dbReference type="EMBL" id="CAJNYV010000046">
    <property type="protein sequence ID" value="CAF3332084.1"/>
    <property type="molecule type" value="Genomic_DNA"/>
</dbReference>
<dbReference type="GO" id="GO:0016791">
    <property type="term" value="F:phosphatase activity"/>
    <property type="evidence" value="ECO:0007669"/>
    <property type="project" value="TreeGrafter"/>
</dbReference>
<name>A0A817KX71_9BILA</name>
<dbReference type="CDD" id="cd07061">
    <property type="entry name" value="HP_HAP_like"/>
    <property type="match status" value="1"/>
</dbReference>
<dbReference type="EMBL" id="CAJOBO010001555">
    <property type="protein sequence ID" value="CAF4389577.1"/>
    <property type="molecule type" value="Genomic_DNA"/>
</dbReference>
<evidence type="ECO:0000313" key="5">
    <source>
        <dbReference type="EMBL" id="CAF4389577.1"/>
    </source>
</evidence>
<dbReference type="Gene3D" id="3.40.50.1240">
    <property type="entry name" value="Phosphoglycerate mutase-like"/>
    <property type="match status" value="1"/>
</dbReference>
<dbReference type="EMBL" id="CAJNXB010000045">
    <property type="protein sequence ID" value="CAF3003857.1"/>
    <property type="molecule type" value="Genomic_DNA"/>
</dbReference>
<dbReference type="AlphaFoldDB" id="A0A817KX71"/>
<comment type="caution">
    <text evidence="2">The sequence shown here is derived from an EMBL/GenBank/DDBJ whole genome shotgun (WGS) entry which is preliminary data.</text>
</comment>
<dbReference type="Pfam" id="PF00328">
    <property type="entry name" value="His_Phos_2"/>
    <property type="match status" value="1"/>
</dbReference>